<organism evidence="1">
    <name type="scientific">marine metagenome</name>
    <dbReference type="NCBI Taxonomy" id="408172"/>
    <lineage>
        <taxon>unclassified sequences</taxon>
        <taxon>metagenomes</taxon>
        <taxon>ecological metagenomes</taxon>
    </lineage>
</organism>
<name>A0A382PUN3_9ZZZZ</name>
<dbReference type="EMBL" id="UINC01109586">
    <property type="protein sequence ID" value="SVC76500.1"/>
    <property type="molecule type" value="Genomic_DNA"/>
</dbReference>
<gene>
    <name evidence="1" type="ORF">METZ01_LOCUS329354</name>
</gene>
<sequence length="162" mass="19169">MDQKEHIEKVAHVLGNWEEYSPRTSTRGRKHSGLKHIEGNEEVAAKRILQRNWNGRMVVSSMFKMAQYVESALDLKLNWLERYHLARLLMSSLTFAGIYKLEKDNDEDWFEPYTIHSLVDHDLPEGQPSFKTRIGKPYPKWRSNVDEWELFWLSQVKVAHQS</sequence>
<proteinExistence type="predicted"/>
<accession>A0A382PUN3</accession>
<evidence type="ECO:0000313" key="1">
    <source>
        <dbReference type="EMBL" id="SVC76500.1"/>
    </source>
</evidence>
<reference evidence="1" key="1">
    <citation type="submission" date="2018-05" db="EMBL/GenBank/DDBJ databases">
        <authorList>
            <person name="Lanie J.A."/>
            <person name="Ng W.-L."/>
            <person name="Kazmierczak K.M."/>
            <person name="Andrzejewski T.M."/>
            <person name="Davidsen T.M."/>
            <person name="Wayne K.J."/>
            <person name="Tettelin H."/>
            <person name="Glass J.I."/>
            <person name="Rusch D."/>
            <person name="Podicherti R."/>
            <person name="Tsui H.-C.T."/>
            <person name="Winkler M.E."/>
        </authorList>
    </citation>
    <scope>NUCLEOTIDE SEQUENCE</scope>
</reference>
<dbReference type="AlphaFoldDB" id="A0A382PUN3"/>
<protein>
    <submittedName>
        <fullName evidence="1">Uncharacterized protein</fullName>
    </submittedName>
</protein>